<dbReference type="NCBIfam" id="TIGR01076">
    <property type="entry name" value="sortase_fam"/>
    <property type="match status" value="1"/>
</dbReference>
<accession>A0ABN2GVK5</accession>
<protein>
    <recommendedName>
        <fullName evidence="5">Class E sortase</fullName>
    </recommendedName>
</protein>
<organism evidence="3 4">
    <name type="scientific">Fodinicola feengrottensis</name>
    <dbReference type="NCBI Taxonomy" id="435914"/>
    <lineage>
        <taxon>Bacteria</taxon>
        <taxon>Bacillati</taxon>
        <taxon>Actinomycetota</taxon>
        <taxon>Actinomycetes</taxon>
        <taxon>Mycobacteriales</taxon>
        <taxon>Fodinicola</taxon>
    </lineage>
</organism>
<evidence type="ECO:0000313" key="3">
    <source>
        <dbReference type="EMBL" id="GAA1677538.1"/>
    </source>
</evidence>
<comment type="caution">
    <text evidence="3">The sequence shown here is derived from an EMBL/GenBank/DDBJ whole genome shotgun (WGS) entry which is preliminary data.</text>
</comment>
<dbReference type="CDD" id="cd05830">
    <property type="entry name" value="Sortase_E"/>
    <property type="match status" value="1"/>
</dbReference>
<gene>
    <name evidence="3" type="ORF">GCM10009765_28540</name>
</gene>
<dbReference type="Pfam" id="PF04203">
    <property type="entry name" value="Sortase"/>
    <property type="match status" value="1"/>
</dbReference>
<dbReference type="SUPFAM" id="SSF63817">
    <property type="entry name" value="Sortase"/>
    <property type="match status" value="1"/>
</dbReference>
<dbReference type="InterPro" id="IPR053465">
    <property type="entry name" value="Sortase_Class_E"/>
</dbReference>
<dbReference type="InterPro" id="IPR005754">
    <property type="entry name" value="Sortase"/>
</dbReference>
<dbReference type="InterPro" id="IPR042003">
    <property type="entry name" value="Sortase_E"/>
</dbReference>
<evidence type="ECO:0008006" key="5">
    <source>
        <dbReference type="Google" id="ProtNLM"/>
    </source>
</evidence>
<dbReference type="NCBIfam" id="NF033747">
    <property type="entry name" value="class_E_sortase"/>
    <property type="match status" value="1"/>
</dbReference>
<keyword evidence="4" id="KW-1185">Reference proteome</keyword>
<dbReference type="RefSeq" id="WP_163568222.1">
    <property type="nucleotide sequence ID" value="NZ_BAAANY010000009.1"/>
</dbReference>
<dbReference type="Proteomes" id="UP001500618">
    <property type="component" value="Unassembled WGS sequence"/>
</dbReference>
<name>A0ABN2GVK5_9ACTN</name>
<keyword evidence="1" id="KW-0378">Hydrolase</keyword>
<dbReference type="Gene3D" id="2.40.260.10">
    <property type="entry name" value="Sortase"/>
    <property type="match status" value="1"/>
</dbReference>
<proteinExistence type="predicted"/>
<evidence type="ECO:0000313" key="4">
    <source>
        <dbReference type="Proteomes" id="UP001500618"/>
    </source>
</evidence>
<dbReference type="EMBL" id="BAAANY010000009">
    <property type="protein sequence ID" value="GAA1677538.1"/>
    <property type="molecule type" value="Genomic_DNA"/>
</dbReference>
<feature type="region of interest" description="Disordered" evidence="2">
    <location>
        <begin position="1"/>
        <end position="24"/>
    </location>
</feature>
<dbReference type="InterPro" id="IPR023365">
    <property type="entry name" value="Sortase_dom-sf"/>
</dbReference>
<evidence type="ECO:0000256" key="2">
    <source>
        <dbReference type="SAM" id="MobiDB-lite"/>
    </source>
</evidence>
<reference evidence="3 4" key="1">
    <citation type="journal article" date="2019" name="Int. J. Syst. Evol. Microbiol.">
        <title>The Global Catalogue of Microorganisms (GCM) 10K type strain sequencing project: providing services to taxonomists for standard genome sequencing and annotation.</title>
        <authorList>
            <consortium name="The Broad Institute Genomics Platform"/>
            <consortium name="The Broad Institute Genome Sequencing Center for Infectious Disease"/>
            <person name="Wu L."/>
            <person name="Ma J."/>
        </authorList>
    </citation>
    <scope>NUCLEOTIDE SEQUENCE [LARGE SCALE GENOMIC DNA]</scope>
    <source>
        <strain evidence="3 4">JCM 14718</strain>
    </source>
</reference>
<sequence length="248" mass="26784">MTVYRSSAALGGSPYSSHTNQQGGSHAAASASLGTIVRAIIRGFGQTLITLGLVVMLFAGYEVYGKELQVDGNKDTLNSQLNQQWSHQTGAAASTPIPGQGLARIYIPRLQKDWVVVEGVTPHDIRLAPGHYPKSQLPGQVGNFAVAGHRIKAIFYDLDQLKNGDEIVVQTRTDWFIYKVSLTEIVSPHEVSVVDPVPHHPGATPTQKMITLTTCNPKWDNYQRLIIHGVLASTQPTSAGQPPEITGS</sequence>
<evidence type="ECO:0000256" key="1">
    <source>
        <dbReference type="ARBA" id="ARBA00022801"/>
    </source>
</evidence>